<evidence type="ECO:0000256" key="6">
    <source>
        <dbReference type="SAM" id="Coils"/>
    </source>
</evidence>
<dbReference type="HOGENOM" id="CLU_955141_0_0_2"/>
<comment type="catalytic activity">
    <reaction evidence="1">
        <text>ATP + protein L-histidine = ADP + protein N-phospho-L-histidine.</text>
        <dbReference type="EC" id="2.7.13.3"/>
    </reaction>
</comment>
<dbReference type="InterPro" id="IPR001610">
    <property type="entry name" value="PAC"/>
</dbReference>
<keyword evidence="4" id="KW-0808">Transferase</keyword>
<dbReference type="NCBIfam" id="TIGR00229">
    <property type="entry name" value="sensory_box"/>
    <property type="match status" value="2"/>
</dbReference>
<dbReference type="PANTHER" id="PTHR43304:SF1">
    <property type="entry name" value="PAC DOMAIN-CONTAINING PROTEIN"/>
    <property type="match status" value="1"/>
</dbReference>
<evidence type="ECO:0000256" key="1">
    <source>
        <dbReference type="ARBA" id="ARBA00000085"/>
    </source>
</evidence>
<name>A0A0E3KNY7_METTT</name>
<evidence type="ECO:0000256" key="2">
    <source>
        <dbReference type="ARBA" id="ARBA00012438"/>
    </source>
</evidence>
<sequence>MGFNQLAESDELILDEALERQRILETVINNSPIMAFLWAPDEKWPAKYVSENVTQLGYSSEDFLTGRIMYADIIHSEDVDRVRKELTRCCETGQESFVQRYRVLTGKGKVRWVEEKTFIHRDENGNVASFQGIIRDITQEIKNEKALRDALESQKALMEKQKVLLERQKALEAVINNSSKVVFLWKAEKYWPTVYVSENVRQFGYTPEDFISGRVLYGKIIHPEDLLLVELELEENCEEGGREFNRRYRILTQNAEVRWVDEKTFIQRNEEGEITHFQGIIEDITQQVKRANARGLG</sequence>
<evidence type="ECO:0000313" key="9">
    <source>
        <dbReference type="EMBL" id="AKB12250.1"/>
    </source>
</evidence>
<dbReference type="EC" id="2.7.13.3" evidence="2"/>
<dbReference type="SMART" id="SM00086">
    <property type="entry name" value="PAC"/>
    <property type="match status" value="2"/>
</dbReference>
<feature type="domain" description="PAC" evidence="8">
    <location>
        <begin position="97"/>
        <end position="149"/>
    </location>
</feature>
<evidence type="ECO:0000256" key="5">
    <source>
        <dbReference type="ARBA" id="ARBA00022777"/>
    </source>
</evidence>
<evidence type="ECO:0000313" key="10">
    <source>
        <dbReference type="Proteomes" id="UP000066529"/>
    </source>
</evidence>
<dbReference type="RefSeq" id="WP_048166441.1">
    <property type="nucleotide sequence ID" value="NZ_CP009501.1"/>
</dbReference>
<dbReference type="Pfam" id="PF08447">
    <property type="entry name" value="PAS_3"/>
    <property type="match status" value="2"/>
</dbReference>
<dbReference type="EMBL" id="CP009501">
    <property type="protein sequence ID" value="AKB12250.1"/>
    <property type="molecule type" value="Genomic_DNA"/>
</dbReference>
<accession>A0A0E3KNY7</accession>
<dbReference type="PATRIC" id="fig|523844.20.peg.640"/>
<dbReference type="InterPro" id="IPR035965">
    <property type="entry name" value="PAS-like_dom_sf"/>
</dbReference>
<dbReference type="PROSITE" id="PS50112">
    <property type="entry name" value="PAS"/>
    <property type="match status" value="1"/>
</dbReference>
<proteinExistence type="predicted"/>
<evidence type="ECO:0000259" key="8">
    <source>
        <dbReference type="PROSITE" id="PS50113"/>
    </source>
</evidence>
<keyword evidence="3" id="KW-0597">Phosphoprotein</keyword>
<dbReference type="Proteomes" id="UP000066529">
    <property type="component" value="Chromosome"/>
</dbReference>
<dbReference type="KEGG" id="mthr:MSTHT_0492"/>
<dbReference type="AlphaFoldDB" id="A0A0E3KNY7"/>
<feature type="domain" description="PAC" evidence="8">
    <location>
        <begin position="244"/>
        <end position="296"/>
    </location>
</feature>
<evidence type="ECO:0000256" key="4">
    <source>
        <dbReference type="ARBA" id="ARBA00022679"/>
    </source>
</evidence>
<dbReference type="GeneID" id="41601493"/>
<keyword evidence="6" id="KW-0175">Coiled coil</keyword>
<dbReference type="OrthoDB" id="3369at2157"/>
<dbReference type="STRING" id="523844.MSTHT_0492"/>
<dbReference type="InterPro" id="IPR000700">
    <property type="entry name" value="PAS-assoc_C"/>
</dbReference>
<protein>
    <recommendedName>
        <fullName evidence="2">histidine kinase</fullName>
        <ecNumber evidence="2">2.7.13.3</ecNumber>
    </recommendedName>
</protein>
<gene>
    <name evidence="9" type="ORF">MSTHT_0492</name>
</gene>
<dbReference type="PANTHER" id="PTHR43304">
    <property type="entry name" value="PHYTOCHROME-LIKE PROTEIN CPH1"/>
    <property type="match status" value="1"/>
</dbReference>
<dbReference type="InterPro" id="IPR013655">
    <property type="entry name" value="PAS_fold_3"/>
</dbReference>
<dbReference type="SUPFAM" id="SSF55785">
    <property type="entry name" value="PYP-like sensor domain (PAS domain)"/>
    <property type="match status" value="2"/>
</dbReference>
<evidence type="ECO:0000256" key="3">
    <source>
        <dbReference type="ARBA" id="ARBA00022553"/>
    </source>
</evidence>
<dbReference type="InterPro" id="IPR052162">
    <property type="entry name" value="Sensor_kinase/Photoreceptor"/>
</dbReference>
<dbReference type="InterPro" id="IPR000014">
    <property type="entry name" value="PAS"/>
</dbReference>
<keyword evidence="5" id="KW-0418">Kinase</keyword>
<dbReference type="Gene3D" id="3.30.450.20">
    <property type="entry name" value="PAS domain"/>
    <property type="match status" value="2"/>
</dbReference>
<dbReference type="CDD" id="cd00130">
    <property type="entry name" value="PAS"/>
    <property type="match status" value="2"/>
</dbReference>
<feature type="coiled-coil region" evidence="6">
    <location>
        <begin position="134"/>
        <end position="168"/>
    </location>
</feature>
<feature type="domain" description="PAS" evidence="7">
    <location>
        <begin position="167"/>
        <end position="240"/>
    </location>
</feature>
<organism evidence="9 10">
    <name type="scientific">Methanosarcina thermophila (strain ATCC 43570 / DSM 1825 / OCM 12 / VKM B-1830 / TM-1)</name>
    <dbReference type="NCBI Taxonomy" id="523844"/>
    <lineage>
        <taxon>Archaea</taxon>
        <taxon>Methanobacteriati</taxon>
        <taxon>Methanobacteriota</taxon>
        <taxon>Stenosarchaea group</taxon>
        <taxon>Methanomicrobia</taxon>
        <taxon>Methanosarcinales</taxon>
        <taxon>Methanosarcinaceae</taxon>
        <taxon>Methanosarcina</taxon>
    </lineage>
</organism>
<dbReference type="PROSITE" id="PS50113">
    <property type="entry name" value="PAC"/>
    <property type="match status" value="2"/>
</dbReference>
<reference evidence="9 10" key="1">
    <citation type="submission" date="2014-07" db="EMBL/GenBank/DDBJ databases">
        <title>Methanogenic archaea and the global carbon cycle.</title>
        <authorList>
            <person name="Henriksen J.R."/>
            <person name="Luke J."/>
            <person name="Reinhart S."/>
            <person name="Benedict M.N."/>
            <person name="Youngblut N.D."/>
            <person name="Metcalf M.E."/>
            <person name="Whitaker R.J."/>
            <person name="Metcalf W.W."/>
        </authorList>
    </citation>
    <scope>NUCLEOTIDE SEQUENCE [LARGE SCALE GENOMIC DNA]</scope>
    <source>
        <strain evidence="10">ATCC 43570 / DSM 1825 / OCM 12 / VKM B-1830 / TM-1</strain>
    </source>
</reference>
<dbReference type="GO" id="GO:0004673">
    <property type="term" value="F:protein histidine kinase activity"/>
    <property type="evidence" value="ECO:0007669"/>
    <property type="project" value="UniProtKB-EC"/>
</dbReference>
<evidence type="ECO:0000259" key="7">
    <source>
        <dbReference type="PROSITE" id="PS50112"/>
    </source>
</evidence>